<accession>A0ABC9XUG7</accession>
<keyword evidence="3" id="KW-1185">Reference proteome</keyword>
<sequence>MGSGTPGPGAAPACPPGAQPKKPGPWRSFLSDVAVWPQPSPPSAALAMLVSPRCCSEELLARAGAHPKLGVAALVAME</sequence>
<gene>
    <name evidence="2" type="ORF">GRJ2_002532500</name>
</gene>
<protein>
    <submittedName>
        <fullName evidence="2">Uncharacterized protein</fullName>
    </submittedName>
</protein>
<dbReference type="Proteomes" id="UP001623348">
    <property type="component" value="Unassembled WGS sequence"/>
</dbReference>
<name>A0ABC9XUG7_GRUJA</name>
<feature type="region of interest" description="Disordered" evidence="1">
    <location>
        <begin position="1"/>
        <end position="25"/>
    </location>
</feature>
<organism evidence="2 3">
    <name type="scientific">Grus japonensis</name>
    <name type="common">Japanese crane</name>
    <name type="synonym">Red-crowned crane</name>
    <dbReference type="NCBI Taxonomy" id="30415"/>
    <lineage>
        <taxon>Eukaryota</taxon>
        <taxon>Metazoa</taxon>
        <taxon>Chordata</taxon>
        <taxon>Craniata</taxon>
        <taxon>Vertebrata</taxon>
        <taxon>Euteleostomi</taxon>
        <taxon>Archelosauria</taxon>
        <taxon>Archosauria</taxon>
        <taxon>Dinosauria</taxon>
        <taxon>Saurischia</taxon>
        <taxon>Theropoda</taxon>
        <taxon>Coelurosauria</taxon>
        <taxon>Aves</taxon>
        <taxon>Neognathae</taxon>
        <taxon>Neoaves</taxon>
        <taxon>Gruiformes</taxon>
        <taxon>Gruidae</taxon>
        <taxon>Grus</taxon>
    </lineage>
</organism>
<evidence type="ECO:0000313" key="2">
    <source>
        <dbReference type="EMBL" id="GAB0200670.1"/>
    </source>
</evidence>
<evidence type="ECO:0000313" key="3">
    <source>
        <dbReference type="Proteomes" id="UP001623348"/>
    </source>
</evidence>
<reference evidence="2 3" key="1">
    <citation type="submission" date="2024-06" db="EMBL/GenBank/DDBJ databases">
        <title>The draft genome of Grus japonensis, version 3.</title>
        <authorList>
            <person name="Nabeshima K."/>
            <person name="Suzuki S."/>
            <person name="Onuma M."/>
        </authorList>
    </citation>
    <scope>NUCLEOTIDE SEQUENCE [LARGE SCALE GENOMIC DNA]</scope>
    <source>
        <strain evidence="2 3">451A</strain>
    </source>
</reference>
<comment type="caution">
    <text evidence="2">The sequence shown here is derived from an EMBL/GenBank/DDBJ whole genome shotgun (WGS) entry which is preliminary data.</text>
</comment>
<dbReference type="EMBL" id="BAAFJT010000028">
    <property type="protein sequence ID" value="GAB0200670.1"/>
    <property type="molecule type" value="Genomic_DNA"/>
</dbReference>
<evidence type="ECO:0000256" key="1">
    <source>
        <dbReference type="SAM" id="MobiDB-lite"/>
    </source>
</evidence>
<proteinExistence type="predicted"/>
<dbReference type="AlphaFoldDB" id="A0ABC9XUG7"/>